<reference evidence="1 2" key="2">
    <citation type="journal article" date="2012" name="PLoS Pathog.">
        <title>Diverse lifestyles and strategies of plant pathogenesis encoded in the genomes of eighteen Dothideomycetes fungi.</title>
        <authorList>
            <person name="Ohm R.A."/>
            <person name="Feau N."/>
            <person name="Henrissat B."/>
            <person name="Schoch C.L."/>
            <person name="Horwitz B.A."/>
            <person name="Barry K.W."/>
            <person name="Condon B.J."/>
            <person name="Copeland A.C."/>
            <person name="Dhillon B."/>
            <person name="Glaser F."/>
            <person name="Hesse C.N."/>
            <person name="Kosti I."/>
            <person name="LaButti K."/>
            <person name="Lindquist E.A."/>
            <person name="Lucas S."/>
            <person name="Salamov A.A."/>
            <person name="Bradshaw R.E."/>
            <person name="Ciuffetti L."/>
            <person name="Hamelin R.C."/>
            <person name="Kema G.H.J."/>
            <person name="Lawrence C."/>
            <person name="Scott J.A."/>
            <person name="Spatafora J.W."/>
            <person name="Turgeon B.G."/>
            <person name="de Wit P.J.G.M."/>
            <person name="Zhong S."/>
            <person name="Goodwin S.B."/>
            <person name="Grigoriev I.V."/>
        </authorList>
    </citation>
    <scope>NUCLEOTIDE SEQUENCE [LARGE SCALE GENOMIC DNA]</scope>
    <source>
        <strain evidence="2">NZE10 / CBS 128990</strain>
    </source>
</reference>
<protein>
    <submittedName>
        <fullName evidence="1">Uncharacterized protein</fullName>
    </submittedName>
</protein>
<dbReference type="EMBL" id="KB446548">
    <property type="protein sequence ID" value="EME38158.1"/>
    <property type="molecule type" value="Genomic_DNA"/>
</dbReference>
<evidence type="ECO:0000313" key="1">
    <source>
        <dbReference type="EMBL" id="EME38158.1"/>
    </source>
</evidence>
<accession>M2XZQ4</accession>
<dbReference type="AlphaFoldDB" id="M2XZQ4"/>
<dbReference type="HOGENOM" id="CLU_906211_0_0_1"/>
<gene>
    <name evidence="1" type="ORF">DOTSEDRAFT_39689</name>
</gene>
<sequence>MPSNMDSDNRSGAVHARRVAKLLNDWLYDDSEAVANTMVRDIREEMASTLLRLDLGATSQFVDIPELYGLAMKQQVLLRKDLCLEPLDTSDQSRRARVLAKHPQDAQLRVMLRRWLVERNIRSKMRERYEMSMEEYATLRRRLGTQIEVSQVPATQVEIDEGAFVDILVPVEGTAAADNGSQALATQAETNKEAIVDTSVPAEDMDTTDDEADGEYVAWIRKHHRGGWDGWGNVIETHHRKERKLINHVQDELRPTNALAPELHGEENRGRGLGAHMRAFSSFDKELRQDVKVFQATQSPSGVCFTR</sequence>
<organism evidence="1 2">
    <name type="scientific">Dothistroma septosporum (strain NZE10 / CBS 128990)</name>
    <name type="common">Red band needle blight fungus</name>
    <name type="synonym">Mycosphaerella pini</name>
    <dbReference type="NCBI Taxonomy" id="675120"/>
    <lineage>
        <taxon>Eukaryota</taxon>
        <taxon>Fungi</taxon>
        <taxon>Dikarya</taxon>
        <taxon>Ascomycota</taxon>
        <taxon>Pezizomycotina</taxon>
        <taxon>Dothideomycetes</taxon>
        <taxon>Dothideomycetidae</taxon>
        <taxon>Mycosphaerellales</taxon>
        <taxon>Mycosphaerellaceae</taxon>
        <taxon>Dothistroma</taxon>
    </lineage>
</organism>
<reference evidence="2" key="1">
    <citation type="journal article" date="2012" name="PLoS Genet.">
        <title>The genomes of the fungal plant pathogens Cladosporium fulvum and Dothistroma septosporum reveal adaptation to different hosts and lifestyles but also signatures of common ancestry.</title>
        <authorList>
            <person name="de Wit P.J.G.M."/>
            <person name="van der Burgt A."/>
            <person name="Oekmen B."/>
            <person name="Stergiopoulos I."/>
            <person name="Abd-Elsalam K.A."/>
            <person name="Aerts A.L."/>
            <person name="Bahkali A.H."/>
            <person name="Beenen H.G."/>
            <person name="Chettri P."/>
            <person name="Cox M.P."/>
            <person name="Datema E."/>
            <person name="de Vries R.P."/>
            <person name="Dhillon B."/>
            <person name="Ganley A.R."/>
            <person name="Griffiths S.A."/>
            <person name="Guo Y."/>
            <person name="Hamelin R.C."/>
            <person name="Henrissat B."/>
            <person name="Kabir M.S."/>
            <person name="Jashni M.K."/>
            <person name="Kema G."/>
            <person name="Klaubauf S."/>
            <person name="Lapidus A."/>
            <person name="Levasseur A."/>
            <person name="Lindquist E."/>
            <person name="Mehrabi R."/>
            <person name="Ohm R.A."/>
            <person name="Owen T.J."/>
            <person name="Salamov A."/>
            <person name="Schwelm A."/>
            <person name="Schijlen E."/>
            <person name="Sun H."/>
            <person name="van den Burg H.A."/>
            <person name="van Ham R.C.H.J."/>
            <person name="Zhang S."/>
            <person name="Goodwin S.B."/>
            <person name="Grigoriev I.V."/>
            <person name="Collemare J."/>
            <person name="Bradshaw R.E."/>
        </authorList>
    </citation>
    <scope>NUCLEOTIDE SEQUENCE [LARGE SCALE GENOMIC DNA]</scope>
    <source>
        <strain evidence="2">NZE10 / CBS 128990</strain>
    </source>
</reference>
<name>M2XZQ4_DOTSN</name>
<keyword evidence="2" id="KW-1185">Reference proteome</keyword>
<proteinExistence type="predicted"/>
<dbReference type="Proteomes" id="UP000016933">
    <property type="component" value="Unassembled WGS sequence"/>
</dbReference>
<evidence type="ECO:0000313" key="2">
    <source>
        <dbReference type="Proteomes" id="UP000016933"/>
    </source>
</evidence>